<dbReference type="Gene3D" id="2.60.120.600">
    <property type="entry name" value="Domain of unknown function DUF1214, C-terminal domain"/>
    <property type="match status" value="1"/>
</dbReference>
<dbReference type="PANTHER" id="PTHR36509:SF2">
    <property type="entry name" value="BLL3101 PROTEIN"/>
    <property type="match status" value="1"/>
</dbReference>
<dbReference type="SUPFAM" id="SSF160935">
    <property type="entry name" value="VPA0735-like"/>
    <property type="match status" value="1"/>
</dbReference>
<evidence type="ECO:0008006" key="5">
    <source>
        <dbReference type="Google" id="ProtNLM"/>
    </source>
</evidence>
<reference evidence="3 4" key="1">
    <citation type="submission" date="2014-07" db="EMBL/GenBank/DDBJ databases">
        <authorList>
            <person name="Lee K."/>
            <person name="Lim J.Y."/>
            <person name="Hwang I."/>
        </authorList>
    </citation>
    <scope>NUCLEOTIDE SEQUENCE [LARGE SCALE GENOMIC DNA]</scope>
    <source>
        <strain evidence="3 4">KL28</strain>
    </source>
</reference>
<dbReference type="InterPro" id="IPR010621">
    <property type="entry name" value="DUF1214"/>
</dbReference>
<evidence type="ECO:0000259" key="2">
    <source>
        <dbReference type="Pfam" id="PF06863"/>
    </source>
</evidence>
<evidence type="ECO:0000313" key="4">
    <source>
        <dbReference type="Proteomes" id="UP000028931"/>
    </source>
</evidence>
<dbReference type="EMBL" id="CP009048">
    <property type="protein sequence ID" value="AIL61431.1"/>
    <property type="molecule type" value="Genomic_DNA"/>
</dbReference>
<dbReference type="Pfam" id="PF06863">
    <property type="entry name" value="DUF1254"/>
    <property type="match status" value="1"/>
</dbReference>
<dbReference type="Gene3D" id="2.60.40.1610">
    <property type="entry name" value="Domain of unknown function DUF1254"/>
    <property type="match status" value="1"/>
</dbReference>
<dbReference type="Pfam" id="PF06742">
    <property type="entry name" value="DUF1214"/>
    <property type="match status" value="1"/>
</dbReference>
<dbReference type="HOGENOM" id="CLU_057994_1_0_6"/>
<organism evidence="3 4">
    <name type="scientific">Pseudomonas alkylphenolica</name>
    <dbReference type="NCBI Taxonomy" id="237609"/>
    <lineage>
        <taxon>Bacteria</taxon>
        <taxon>Pseudomonadati</taxon>
        <taxon>Pseudomonadota</taxon>
        <taxon>Gammaproteobacteria</taxon>
        <taxon>Pseudomonadales</taxon>
        <taxon>Pseudomonadaceae</taxon>
        <taxon>Pseudomonas</taxon>
    </lineage>
</organism>
<accession>A0A077FDS7</accession>
<dbReference type="InterPro" id="IPR010679">
    <property type="entry name" value="DUF1254"/>
</dbReference>
<evidence type="ECO:0000313" key="3">
    <source>
        <dbReference type="EMBL" id="AIL61431.1"/>
    </source>
</evidence>
<evidence type="ECO:0000259" key="1">
    <source>
        <dbReference type="Pfam" id="PF06742"/>
    </source>
</evidence>
<proteinExistence type="predicted"/>
<gene>
    <name evidence="3" type="ORF">PSAKL28_22150</name>
</gene>
<dbReference type="AlphaFoldDB" id="A0A077FDS7"/>
<sequence length="345" mass="37766">MNELKALVAAIALYGAYLPVAHSDALQTAAVPVTVDNFARAETDRYFGLTAKRGGFGTFSHWRNLIPVDRPTVIRPNRDTLYSTAVFDMDAGPVSVTLPDAGGRFMSLVMIDEDHQVIGVHYGAGEYRLNRADVSTRYVMFGVRTLINPADPQDLTKIAALQDAIVARQDGGPGQFQVPNWDEASRAHIRKALLALGSTLEDSRGMFGKREDVDPVRHLIGSAMAWGGNPEKDAYYQVVTPQLNDGKTPYQLDVSNVPAGAFWSISVYNAQGQFQKNAQEAYALNNLTARKGEDGKVLVRFGGCEATVANCLPIMPGWNYMVRFYQPAKAVLDGSWKLPEAHPAF</sequence>
<dbReference type="RefSeq" id="WP_084589090.1">
    <property type="nucleotide sequence ID" value="NZ_CP009048.1"/>
</dbReference>
<dbReference type="OrthoDB" id="547269at2"/>
<dbReference type="InterPro" id="IPR037049">
    <property type="entry name" value="DUF1214_C_sf"/>
</dbReference>
<dbReference type="InterPro" id="IPR037050">
    <property type="entry name" value="DUF1254_sf"/>
</dbReference>
<dbReference type="eggNOG" id="COG5361">
    <property type="taxonomic scope" value="Bacteria"/>
</dbReference>
<dbReference type="KEGG" id="palk:PSAKL28_22150"/>
<protein>
    <recommendedName>
        <fullName evidence="5">DUF1254 domain-containing protein</fullName>
    </recommendedName>
</protein>
<dbReference type="PANTHER" id="PTHR36509">
    <property type="entry name" value="BLL3101 PROTEIN"/>
    <property type="match status" value="1"/>
</dbReference>
<feature type="domain" description="DUF1254" evidence="2">
    <location>
        <begin position="57"/>
        <end position="118"/>
    </location>
</feature>
<dbReference type="Proteomes" id="UP000028931">
    <property type="component" value="Chromosome"/>
</dbReference>
<name>A0A077FDS7_9PSED</name>
<feature type="domain" description="DUF1214" evidence="1">
    <location>
        <begin position="245"/>
        <end position="328"/>
    </location>
</feature>